<evidence type="ECO:0000313" key="1">
    <source>
        <dbReference type="EMBL" id="QHU27982.1"/>
    </source>
</evidence>
<name>A0A6C0LFP9_9ZZZZ</name>
<proteinExistence type="predicted"/>
<dbReference type="EMBL" id="MN740467">
    <property type="protein sequence ID" value="QHU27982.1"/>
    <property type="molecule type" value="Genomic_DNA"/>
</dbReference>
<sequence>MKNPPKKKNKLMLNNIEELLIREYYLKYLPNSGEPFNKPNTIYDKEILNYSKIMR</sequence>
<accession>A0A6C0LFP9</accession>
<protein>
    <submittedName>
        <fullName evidence="1">Uncharacterized protein</fullName>
    </submittedName>
</protein>
<organism evidence="1">
    <name type="scientific">viral metagenome</name>
    <dbReference type="NCBI Taxonomy" id="1070528"/>
    <lineage>
        <taxon>unclassified sequences</taxon>
        <taxon>metagenomes</taxon>
        <taxon>organismal metagenomes</taxon>
    </lineage>
</organism>
<reference evidence="1" key="1">
    <citation type="journal article" date="2020" name="Nature">
        <title>Giant virus diversity and host interactions through global metagenomics.</title>
        <authorList>
            <person name="Schulz F."/>
            <person name="Roux S."/>
            <person name="Paez-Espino D."/>
            <person name="Jungbluth S."/>
            <person name="Walsh D.A."/>
            <person name="Denef V.J."/>
            <person name="McMahon K.D."/>
            <person name="Konstantinidis K.T."/>
            <person name="Eloe-Fadrosh E.A."/>
            <person name="Kyrpides N.C."/>
            <person name="Woyke T."/>
        </authorList>
    </citation>
    <scope>NUCLEOTIDE SEQUENCE</scope>
    <source>
        <strain evidence="1">GVMAG-M-3300027769-26</strain>
    </source>
</reference>
<dbReference type="AlphaFoldDB" id="A0A6C0LFP9"/>